<keyword evidence="1" id="KW-0092">Biotin</keyword>
<dbReference type="Proteomes" id="UP000319040">
    <property type="component" value="Unassembled WGS sequence"/>
</dbReference>
<gene>
    <name evidence="3" type="ORF">SAMN06265379_102126</name>
</gene>
<evidence type="ECO:0000259" key="2">
    <source>
        <dbReference type="PROSITE" id="PS50968"/>
    </source>
</evidence>
<dbReference type="Gene3D" id="2.40.50.100">
    <property type="match status" value="1"/>
</dbReference>
<dbReference type="Pfam" id="PF00364">
    <property type="entry name" value="Biotin_lipoyl"/>
    <property type="match status" value="1"/>
</dbReference>
<dbReference type="OrthoDB" id="9812676at2"/>
<reference evidence="3 4" key="1">
    <citation type="submission" date="2017-05" db="EMBL/GenBank/DDBJ databases">
        <authorList>
            <person name="Varghese N."/>
            <person name="Submissions S."/>
        </authorList>
    </citation>
    <scope>NUCLEOTIDE SEQUENCE [LARGE SCALE GENOMIC DNA]</scope>
    <source>
        <strain evidence="3 4">DSM 27040</strain>
    </source>
</reference>
<dbReference type="SUPFAM" id="SSF51230">
    <property type="entry name" value="Single hybrid motif"/>
    <property type="match status" value="1"/>
</dbReference>
<dbReference type="EMBL" id="FXTB01000002">
    <property type="protein sequence ID" value="SMO51198.1"/>
    <property type="molecule type" value="Genomic_DNA"/>
</dbReference>
<dbReference type="InterPro" id="IPR050709">
    <property type="entry name" value="Biotin_Carboxyl_Carrier/Decarb"/>
</dbReference>
<organism evidence="3 4">
    <name type="scientific">Saccharicrinis carchari</name>
    <dbReference type="NCBI Taxonomy" id="1168039"/>
    <lineage>
        <taxon>Bacteria</taxon>
        <taxon>Pseudomonadati</taxon>
        <taxon>Bacteroidota</taxon>
        <taxon>Bacteroidia</taxon>
        <taxon>Marinilabiliales</taxon>
        <taxon>Marinilabiliaceae</taxon>
        <taxon>Saccharicrinis</taxon>
    </lineage>
</organism>
<dbReference type="PROSITE" id="PS50968">
    <property type="entry name" value="BIOTINYL_LIPOYL"/>
    <property type="match status" value="1"/>
</dbReference>
<evidence type="ECO:0000313" key="4">
    <source>
        <dbReference type="Proteomes" id="UP000319040"/>
    </source>
</evidence>
<accession>A0A521BVJ5</accession>
<sequence length="140" mass="14967">MKKFEFTIAGNRYDVVVKDFEDAIATVQVNGTTYEVEVHREVKRSKTPKLVRSTVVPESGEGAVPQKATGAGAARAPLPGNIISIDVAVGDTVARGDVLIVMEAMKMENNVLAEKSGVVKAIKVALGDAVLQNDILIEFE</sequence>
<dbReference type="FunFam" id="2.40.50.100:FF:000003">
    <property type="entry name" value="Acetyl-CoA carboxylase biotin carboxyl carrier protein"/>
    <property type="match status" value="1"/>
</dbReference>
<name>A0A521BVJ5_SACCC</name>
<evidence type="ECO:0000256" key="1">
    <source>
        <dbReference type="ARBA" id="ARBA00023267"/>
    </source>
</evidence>
<dbReference type="PROSITE" id="PS00188">
    <property type="entry name" value="BIOTIN"/>
    <property type="match status" value="1"/>
</dbReference>
<dbReference type="InterPro" id="IPR011053">
    <property type="entry name" value="Single_hybrid_motif"/>
</dbReference>
<dbReference type="InterPro" id="IPR001882">
    <property type="entry name" value="Biotin_BS"/>
</dbReference>
<evidence type="ECO:0000313" key="3">
    <source>
        <dbReference type="EMBL" id="SMO51198.1"/>
    </source>
</evidence>
<dbReference type="InterPro" id="IPR000089">
    <property type="entry name" value="Biotin_lipoyl"/>
</dbReference>
<protein>
    <submittedName>
        <fullName evidence="3">Biotin-requiring enzyme</fullName>
    </submittedName>
</protein>
<keyword evidence="4" id="KW-1185">Reference proteome</keyword>
<dbReference type="CDD" id="cd06850">
    <property type="entry name" value="biotinyl_domain"/>
    <property type="match status" value="1"/>
</dbReference>
<proteinExistence type="predicted"/>
<feature type="domain" description="Lipoyl-binding" evidence="2">
    <location>
        <begin position="63"/>
        <end position="140"/>
    </location>
</feature>
<dbReference type="PANTHER" id="PTHR45266">
    <property type="entry name" value="OXALOACETATE DECARBOXYLASE ALPHA CHAIN"/>
    <property type="match status" value="1"/>
</dbReference>
<dbReference type="AlphaFoldDB" id="A0A521BVJ5"/>
<dbReference type="RefSeq" id="WP_142532442.1">
    <property type="nucleotide sequence ID" value="NZ_FXTB01000002.1"/>
</dbReference>
<dbReference type="PANTHER" id="PTHR45266:SF3">
    <property type="entry name" value="OXALOACETATE DECARBOXYLASE ALPHA CHAIN"/>
    <property type="match status" value="1"/>
</dbReference>